<dbReference type="InterPro" id="IPR003439">
    <property type="entry name" value="ABC_transporter-like_ATP-bd"/>
</dbReference>
<keyword evidence="5" id="KW-0067">ATP-binding</keyword>
<dbReference type="AlphaFoldDB" id="A0A6J6WGX8"/>
<feature type="transmembrane region" description="Helical" evidence="8">
    <location>
        <begin position="287"/>
        <end position="306"/>
    </location>
</feature>
<dbReference type="SUPFAM" id="SSF52540">
    <property type="entry name" value="P-loop containing nucleoside triphosphate hydrolases"/>
    <property type="match status" value="1"/>
</dbReference>
<dbReference type="Gene3D" id="3.40.50.300">
    <property type="entry name" value="P-loop containing nucleotide triphosphate hydrolases"/>
    <property type="match status" value="1"/>
</dbReference>
<accession>A0A6J6WGX8</accession>
<dbReference type="PANTHER" id="PTHR43394">
    <property type="entry name" value="ATP-DEPENDENT PERMEASE MDL1, MITOCHONDRIAL"/>
    <property type="match status" value="1"/>
</dbReference>
<gene>
    <name evidence="11" type="ORF">UFOPK2975_00007</name>
</gene>
<dbReference type="GO" id="GO:0016887">
    <property type="term" value="F:ATP hydrolysis activity"/>
    <property type="evidence" value="ECO:0007669"/>
    <property type="project" value="InterPro"/>
</dbReference>
<dbReference type="InterPro" id="IPR017871">
    <property type="entry name" value="ABC_transporter-like_CS"/>
</dbReference>
<dbReference type="InterPro" id="IPR039421">
    <property type="entry name" value="Type_1_exporter"/>
</dbReference>
<keyword evidence="4" id="KW-0547">Nucleotide-binding</keyword>
<dbReference type="Pfam" id="PF00005">
    <property type="entry name" value="ABC_tran"/>
    <property type="match status" value="1"/>
</dbReference>
<evidence type="ECO:0000256" key="7">
    <source>
        <dbReference type="ARBA" id="ARBA00023136"/>
    </source>
</evidence>
<protein>
    <submittedName>
        <fullName evidence="11">Unannotated protein</fullName>
    </submittedName>
</protein>
<dbReference type="InterPro" id="IPR036640">
    <property type="entry name" value="ABC1_TM_sf"/>
</dbReference>
<feature type="transmembrane region" description="Helical" evidence="8">
    <location>
        <begin position="77"/>
        <end position="97"/>
    </location>
</feature>
<proteinExistence type="predicted"/>
<keyword evidence="6 8" id="KW-1133">Transmembrane helix</keyword>
<dbReference type="PROSITE" id="PS50893">
    <property type="entry name" value="ABC_TRANSPORTER_2"/>
    <property type="match status" value="1"/>
</dbReference>
<evidence type="ECO:0000256" key="1">
    <source>
        <dbReference type="ARBA" id="ARBA00004141"/>
    </source>
</evidence>
<dbReference type="PROSITE" id="PS50929">
    <property type="entry name" value="ABC_TM1F"/>
    <property type="match status" value="1"/>
</dbReference>
<dbReference type="GO" id="GO:0015421">
    <property type="term" value="F:ABC-type oligopeptide transporter activity"/>
    <property type="evidence" value="ECO:0007669"/>
    <property type="project" value="TreeGrafter"/>
</dbReference>
<dbReference type="GO" id="GO:0016020">
    <property type="term" value="C:membrane"/>
    <property type="evidence" value="ECO:0007669"/>
    <property type="project" value="UniProtKB-SubCell"/>
</dbReference>
<dbReference type="PROSITE" id="PS00211">
    <property type="entry name" value="ABC_TRANSPORTER_1"/>
    <property type="match status" value="1"/>
</dbReference>
<feature type="domain" description="ABC transporter" evidence="9">
    <location>
        <begin position="379"/>
        <end position="613"/>
    </location>
</feature>
<dbReference type="CDD" id="cd18550">
    <property type="entry name" value="ABC_6TM_exporter_like"/>
    <property type="match status" value="1"/>
</dbReference>
<feature type="transmembrane region" description="Helical" evidence="8">
    <location>
        <begin position="163"/>
        <end position="193"/>
    </location>
</feature>
<evidence type="ECO:0000259" key="9">
    <source>
        <dbReference type="PROSITE" id="PS50893"/>
    </source>
</evidence>
<evidence type="ECO:0000313" key="11">
    <source>
        <dbReference type="EMBL" id="CAB4782756.1"/>
    </source>
</evidence>
<evidence type="ECO:0000259" key="10">
    <source>
        <dbReference type="PROSITE" id="PS50929"/>
    </source>
</evidence>
<keyword evidence="2" id="KW-0813">Transport</keyword>
<dbReference type="SMART" id="SM00382">
    <property type="entry name" value="AAA"/>
    <property type="match status" value="1"/>
</dbReference>
<evidence type="ECO:0000256" key="2">
    <source>
        <dbReference type="ARBA" id="ARBA00022448"/>
    </source>
</evidence>
<keyword evidence="3 8" id="KW-0812">Transmembrane</keyword>
<dbReference type="GO" id="GO:0005524">
    <property type="term" value="F:ATP binding"/>
    <property type="evidence" value="ECO:0007669"/>
    <property type="project" value="UniProtKB-KW"/>
</dbReference>
<evidence type="ECO:0000256" key="8">
    <source>
        <dbReference type="SAM" id="Phobius"/>
    </source>
</evidence>
<dbReference type="Gene3D" id="1.20.1560.10">
    <property type="entry name" value="ABC transporter type 1, transmembrane domain"/>
    <property type="match status" value="1"/>
</dbReference>
<evidence type="ECO:0000256" key="6">
    <source>
        <dbReference type="ARBA" id="ARBA00022989"/>
    </source>
</evidence>
<dbReference type="EMBL" id="CAFAAG010000001">
    <property type="protein sequence ID" value="CAB4782756.1"/>
    <property type="molecule type" value="Genomic_DNA"/>
</dbReference>
<feature type="transmembrane region" description="Helical" evidence="8">
    <location>
        <begin position="261"/>
        <end position="281"/>
    </location>
</feature>
<dbReference type="InterPro" id="IPR003593">
    <property type="entry name" value="AAA+_ATPase"/>
</dbReference>
<dbReference type="InterPro" id="IPR011527">
    <property type="entry name" value="ABC1_TM_dom"/>
</dbReference>
<evidence type="ECO:0000256" key="5">
    <source>
        <dbReference type="ARBA" id="ARBA00022840"/>
    </source>
</evidence>
<dbReference type="FunFam" id="3.40.50.300:FF:000287">
    <property type="entry name" value="Multidrug ABC transporter ATP-binding protein"/>
    <property type="match status" value="1"/>
</dbReference>
<feature type="domain" description="ABC transmembrane type-1" evidence="10">
    <location>
        <begin position="41"/>
        <end position="325"/>
    </location>
</feature>
<dbReference type="InterPro" id="IPR027417">
    <property type="entry name" value="P-loop_NTPase"/>
</dbReference>
<keyword evidence="7 8" id="KW-0472">Membrane</keyword>
<organism evidence="11">
    <name type="scientific">freshwater metagenome</name>
    <dbReference type="NCBI Taxonomy" id="449393"/>
    <lineage>
        <taxon>unclassified sequences</taxon>
        <taxon>metagenomes</taxon>
        <taxon>ecological metagenomes</taxon>
    </lineage>
</organism>
<comment type="subcellular location">
    <subcellularLocation>
        <location evidence="1">Membrane</location>
        <topology evidence="1">Multi-pass membrane protein</topology>
    </subcellularLocation>
</comment>
<evidence type="ECO:0000256" key="4">
    <source>
        <dbReference type="ARBA" id="ARBA00022741"/>
    </source>
</evidence>
<feature type="transmembrane region" description="Helical" evidence="8">
    <location>
        <begin position="40"/>
        <end position="65"/>
    </location>
</feature>
<dbReference type="Pfam" id="PF00664">
    <property type="entry name" value="ABC_membrane"/>
    <property type="match status" value="1"/>
</dbReference>
<sequence length="619" mass="66420">MRMGPHHLIPGDKSAIAGTKVNRSSMRRVVVFARPYSSSIIGFLISILVAAAIALIPPLLFRTIVDTAIPAGDKRRIVVLTIILVVVAMGDAILSIVQRWYSSRIGEGLIYDLRVALFDKVQNMPIAFFTRTQTGALISRLNNDVVGAQTAVTGTLGSVVSNVVVLVTTLGAMLALEWRLTVLSLVVLPVFIIPARRVGVRLQNISREQMGLNASMNTQMTERFNVSGAMLVKLFGRHREEVDAFSGRASRVRDIGITGAMYGRVFFVALGLVGALGAVAIYGVGAFMVISGGITIGTLVAMAAFVQRIYQPLTGLTNARLEVMTALVSFERVFEVLDAPVAITDRPRAIDIVKPLGNIEFDHVAFRYPPGASVSIASLELAGVMQGSDPDTDVLVDVSLRVDAGSTVAIVGTSGAGKTTLAMLIARMYDVTGGVVRLDGNDVRDLTGVSLRAAIGVVSQDPHMFHETIKSNLLYARPNATSVEMVNACKQAQIHDVIASLPDAYDTVVGERGYRLSGGEKQRLAIARLLLKDPAVMILDEATSHLDNESEVLVQQALEAAMHNRTSIVIAHRLSTIRDADRIVVLDQGRVTEQGTHDELMAVNGFYASQVRAGGNFAA</sequence>
<reference evidence="11" key="1">
    <citation type="submission" date="2020-05" db="EMBL/GenBank/DDBJ databases">
        <authorList>
            <person name="Chiriac C."/>
            <person name="Salcher M."/>
            <person name="Ghai R."/>
            <person name="Kavagutti S V."/>
        </authorList>
    </citation>
    <scope>NUCLEOTIDE SEQUENCE</scope>
</reference>
<evidence type="ECO:0000256" key="3">
    <source>
        <dbReference type="ARBA" id="ARBA00022692"/>
    </source>
</evidence>
<dbReference type="PANTHER" id="PTHR43394:SF1">
    <property type="entry name" value="ATP-BINDING CASSETTE SUB-FAMILY B MEMBER 10, MITOCHONDRIAL"/>
    <property type="match status" value="1"/>
</dbReference>
<dbReference type="SUPFAM" id="SSF90123">
    <property type="entry name" value="ABC transporter transmembrane region"/>
    <property type="match status" value="1"/>
</dbReference>
<name>A0A6J6WGX8_9ZZZZ</name>